<evidence type="ECO:0000256" key="1">
    <source>
        <dbReference type="SAM" id="Phobius"/>
    </source>
</evidence>
<organism evidence="2 3">
    <name type="scientific">Trabulsiella odontotermitis</name>
    <dbReference type="NCBI Taxonomy" id="379893"/>
    <lineage>
        <taxon>Bacteria</taxon>
        <taxon>Pseudomonadati</taxon>
        <taxon>Pseudomonadota</taxon>
        <taxon>Gammaproteobacteria</taxon>
        <taxon>Enterobacterales</taxon>
        <taxon>Enterobacteriaceae</taxon>
        <taxon>Trabulsiella</taxon>
    </lineage>
</organism>
<name>A0A0L0H4W0_9ENTR</name>
<protein>
    <submittedName>
        <fullName evidence="2">Uncharacterized protein</fullName>
    </submittedName>
</protein>
<feature type="transmembrane region" description="Helical" evidence="1">
    <location>
        <begin position="145"/>
        <end position="166"/>
    </location>
</feature>
<sequence>MCAVQEVAATEQRCIGTEHRGGHAAEIIRDTVNLLAGIVLTQEYHIISAVVQRCAFLQQGNATITTNTKIERRQRSQAKNAAKGVSDLKQRYITKNQVVDHHRTHVFTAHIAAFDKACGDHISACMDNTAVLGAGIRQVGKCNPVYWWLVIVVVIVVIDLLVVGDVGQYDFGTIKRHLPHTFCGSR</sequence>
<keyword evidence="1" id="KW-0812">Transmembrane</keyword>
<keyword evidence="1" id="KW-0472">Membrane</keyword>
<dbReference type="Proteomes" id="UP000037393">
    <property type="component" value="Unassembled WGS sequence"/>
</dbReference>
<comment type="caution">
    <text evidence="2">The sequence shown here is derived from an EMBL/GenBank/DDBJ whole genome shotgun (WGS) entry which is preliminary data.</text>
</comment>
<dbReference type="AlphaFoldDB" id="A0A0L0H4W0"/>
<dbReference type="EMBL" id="JNGI01000007">
    <property type="protein sequence ID" value="KNC95753.1"/>
    <property type="molecule type" value="Genomic_DNA"/>
</dbReference>
<evidence type="ECO:0000313" key="3">
    <source>
        <dbReference type="Proteomes" id="UP000037393"/>
    </source>
</evidence>
<keyword evidence="1" id="KW-1133">Transmembrane helix</keyword>
<accession>A0A0L0H4W0</accession>
<reference evidence="2 3" key="1">
    <citation type="journal article" date="2015" name="Appl. Environ. Microbiol.">
        <title>The Enterobacterium Trabulsiella odontotermitis Presents Novel Adaptations Related to Its Association with Fungus-Growing Termites.</title>
        <authorList>
            <person name="Sapountzis P."/>
            <person name="Gruntjes T."/>
            <person name="Otani S."/>
            <person name="Estevez J."/>
            <person name="da Costa R.R."/>
            <person name="Plunkett G.3rd."/>
            <person name="Perna N.T."/>
            <person name="Poulsen M."/>
        </authorList>
    </citation>
    <scope>NUCLEOTIDE SEQUENCE [LARGE SCALE GENOMIC DNA]</scope>
    <source>
        <strain evidence="2 3">12</strain>
    </source>
</reference>
<evidence type="ECO:0000313" key="2">
    <source>
        <dbReference type="EMBL" id="KNC95753.1"/>
    </source>
</evidence>
<proteinExistence type="predicted"/>
<gene>
    <name evidence="2" type="ORF">GM31_21820</name>
</gene>
<keyword evidence="3" id="KW-1185">Reference proteome</keyword>